<evidence type="ECO:0000313" key="8">
    <source>
        <dbReference type="EMBL" id="CAK9211793.1"/>
    </source>
</evidence>
<evidence type="ECO:0000256" key="5">
    <source>
        <dbReference type="ARBA" id="ARBA00023128"/>
    </source>
</evidence>
<keyword evidence="9" id="KW-1185">Reference proteome</keyword>
<reference evidence="8" key="1">
    <citation type="submission" date="2024-02" db="EMBL/GenBank/DDBJ databases">
        <authorList>
            <consortium name="ELIXIR-Norway"/>
            <consortium name="Elixir Norway"/>
        </authorList>
    </citation>
    <scope>NUCLEOTIDE SEQUENCE</scope>
</reference>
<name>A0ABP0U469_9BRYO</name>
<keyword evidence="6" id="KW-0472">Membrane</keyword>
<feature type="region of interest" description="Disordered" evidence="7">
    <location>
        <begin position="1"/>
        <end position="29"/>
    </location>
</feature>
<evidence type="ECO:0000313" key="9">
    <source>
        <dbReference type="Proteomes" id="UP001497512"/>
    </source>
</evidence>
<sequence length="156" mass="17628">MSNSNGLKQKGVDLSQRPRKRKRDVVRTPAVIDTPLLPAENAPSSSGWHSDVKYKVHDLNPTCNSDNPNLTIIFFHGIAFGTNDEWKETWTTHPTNNREECICWPEKWLPEDLNNNVRILSLSYDSNSVASVHNDVTEIGKNLIQSLVTNSSYQPL</sequence>
<accession>A0ABP0U469</accession>
<evidence type="ECO:0000256" key="7">
    <source>
        <dbReference type="SAM" id="MobiDB-lite"/>
    </source>
</evidence>
<dbReference type="Proteomes" id="UP001497512">
    <property type="component" value="Chromosome 18"/>
</dbReference>
<gene>
    <name evidence="8" type="ORF">CSSPTR1EN2_LOCUS11023</name>
</gene>
<evidence type="ECO:0000256" key="1">
    <source>
        <dbReference type="ARBA" id="ARBA00004173"/>
    </source>
</evidence>
<keyword evidence="5" id="KW-0496">Mitochondrion</keyword>
<evidence type="ECO:0000256" key="4">
    <source>
        <dbReference type="ARBA" id="ARBA00022824"/>
    </source>
</evidence>
<proteinExistence type="predicted"/>
<evidence type="ECO:0000256" key="2">
    <source>
        <dbReference type="ARBA" id="ARBA00004240"/>
    </source>
</evidence>
<evidence type="ECO:0000256" key="3">
    <source>
        <dbReference type="ARBA" id="ARBA00004370"/>
    </source>
</evidence>
<dbReference type="PANTHER" id="PTHR48182">
    <property type="entry name" value="PROTEIN SERAC1"/>
    <property type="match status" value="1"/>
</dbReference>
<protein>
    <submittedName>
        <fullName evidence="8">Uncharacterized protein</fullName>
    </submittedName>
</protein>
<keyword evidence="4" id="KW-0256">Endoplasmic reticulum</keyword>
<dbReference type="InterPro" id="IPR052374">
    <property type="entry name" value="SERAC1"/>
</dbReference>
<dbReference type="PANTHER" id="PTHR48182:SF2">
    <property type="entry name" value="PROTEIN SERAC1"/>
    <property type="match status" value="1"/>
</dbReference>
<dbReference type="EMBL" id="OZ019910">
    <property type="protein sequence ID" value="CAK9211793.1"/>
    <property type="molecule type" value="Genomic_DNA"/>
</dbReference>
<organism evidence="8 9">
    <name type="scientific">Sphagnum troendelagicum</name>
    <dbReference type="NCBI Taxonomy" id="128251"/>
    <lineage>
        <taxon>Eukaryota</taxon>
        <taxon>Viridiplantae</taxon>
        <taxon>Streptophyta</taxon>
        <taxon>Embryophyta</taxon>
        <taxon>Bryophyta</taxon>
        <taxon>Sphagnophytina</taxon>
        <taxon>Sphagnopsida</taxon>
        <taxon>Sphagnales</taxon>
        <taxon>Sphagnaceae</taxon>
        <taxon>Sphagnum</taxon>
    </lineage>
</organism>
<evidence type="ECO:0000256" key="6">
    <source>
        <dbReference type="ARBA" id="ARBA00023136"/>
    </source>
</evidence>
<comment type="subcellular location">
    <subcellularLocation>
        <location evidence="2">Endoplasmic reticulum</location>
    </subcellularLocation>
    <subcellularLocation>
        <location evidence="3">Membrane</location>
    </subcellularLocation>
    <subcellularLocation>
        <location evidence="1">Mitochondrion</location>
    </subcellularLocation>
</comment>